<dbReference type="EMBL" id="JABANO010033541">
    <property type="protein sequence ID" value="KAF4706659.1"/>
    <property type="molecule type" value="Genomic_DNA"/>
</dbReference>
<dbReference type="Gene3D" id="3.80.10.10">
    <property type="entry name" value="Ribonuclease Inhibitor"/>
    <property type="match status" value="1"/>
</dbReference>
<dbReference type="PANTHER" id="PTHR24107">
    <property type="entry name" value="YNEIN REGULATORY COMPLEX SUBUNIT 5"/>
    <property type="match status" value="1"/>
</dbReference>
<sequence length="1216" mass="132798">MTLSTALDLSFGGGGFDLLDNVSLLGAGLPSVIVEKILASLDATRLRRLDIRGNEIDPQTAREMARRLGPTFKPMRECNGLPIQDIIGNTTKRLRLNGFRGRHHFFGIEAFGAHVLAGLLPENTSLVEIDFRLNSIGLAAAADLGKASARTQVRYVNQLGCRKRSGYGTPLDLKKMRKTAEPQLRSSKDLVTDEEVAFLLGYFHDIPLAEIDVSQNAGVTSAASPHIIGYLSAGRMRSLRRLALAGLPWSDDSVISLVDALGEQANSLLALEELTLPLHCGLKRPTLVHLAEVVARCFPTIKFGEASYSLSTLRLSPTLCLSRPEEAATAELAAWALIAKEMKPSCLRRLIIMLDESTSIDAAPPVAPGHHPLVYWSTMEALRALCNCGELEAISISVHPNMNYIDLPPSRTDILSEVSPSPSWSFLTRLVTRMPYLERFNGVPLPKDGGRASQGTRDVTKLIYYGLAIPDIKIEHEAGAFVIDATLAPPFDKIDVLVAWLNLVESDHVLVIIWLSGRDIETKLSGMLQAIESAPKPRVGCKLAFTLDRPISTPAMEALYRRAAAFGRVVGLPIFPDESARALEVVLGECNTNLLLERLYLTRSRGWSGGPLGSLRKILLCLCTPRRPFKGLHLCYGPGNRRMFDKSELIGVLSNREGVESIVNNTNRSGEMHPTAGVAPSIVAGGVKLSLDVLSYGDLKVVNLCNCDILQLAVQDPLLRRPGAWQSSMCPRRWLECENDEENLRGWIIKVLLTLLRRPGLESVDIRGNGLSVEDAEPIWAEVFSGLAKRKLRCINGVALDEGEGVLRLDAPEGLEDRVRLSSGDICVYEQLIFFLRENHAIRKLSMRRLDFYHGEGYLLGLLEAILSGTVLELEIVDCLMGPGLSRSVWAILLEKLTDPGARLESFNGLAIEKGKLSWLSPCSEWNDLSLALAATLPCDRSIPAPLSVSVSGENITDFGLTKFAELIRSGAATVPQEINLEGSRHVTDWGVKATVDALLSCHTGVEELRSISFDNCPAVNPRSAFELMRAVRSLRHLRRINGFDLVAVRDEGELVVRISEDKPLSVTSIRLASAIADSSGICRARIDVSLRRMVTGKQVDCIFGETLMLLESLPLGVATHICVKLARASARAGAKNNRQGRGGSIPAFRVDEASLVASHSIDEQASFLWARIREAVGVARETIRNKTPVVICPDPEALASLMWLSHGLSLSGMSF</sequence>
<evidence type="ECO:0000313" key="5">
    <source>
        <dbReference type="Proteomes" id="UP000553632"/>
    </source>
</evidence>
<organism evidence="4 5">
    <name type="scientific">Perkinsus olseni</name>
    <name type="common">Perkinsus atlanticus</name>
    <dbReference type="NCBI Taxonomy" id="32597"/>
    <lineage>
        <taxon>Eukaryota</taxon>
        <taxon>Sar</taxon>
        <taxon>Alveolata</taxon>
        <taxon>Perkinsozoa</taxon>
        <taxon>Perkinsea</taxon>
        <taxon>Perkinsida</taxon>
        <taxon>Perkinsidae</taxon>
        <taxon>Perkinsus</taxon>
    </lineage>
</organism>
<dbReference type="GO" id="GO:0005856">
    <property type="term" value="C:cytoskeleton"/>
    <property type="evidence" value="ECO:0007669"/>
    <property type="project" value="UniProtKB-SubCell"/>
</dbReference>
<evidence type="ECO:0000256" key="2">
    <source>
        <dbReference type="ARBA" id="ARBA00022490"/>
    </source>
</evidence>
<protein>
    <submittedName>
        <fullName evidence="4">Uncharacterized protein</fullName>
    </submittedName>
</protein>
<comment type="subcellular location">
    <subcellularLocation>
        <location evidence="1">Cytoplasm</location>
        <location evidence="1">Cytoskeleton</location>
    </subcellularLocation>
</comment>
<comment type="caution">
    <text evidence="4">The sequence shown here is derived from an EMBL/GenBank/DDBJ whole genome shotgun (WGS) entry which is preliminary data.</text>
</comment>
<dbReference type="InterPro" id="IPR032675">
    <property type="entry name" value="LRR_dom_sf"/>
</dbReference>
<dbReference type="Proteomes" id="UP000553632">
    <property type="component" value="Unassembled WGS sequence"/>
</dbReference>
<keyword evidence="5" id="KW-1185">Reference proteome</keyword>
<evidence type="ECO:0000313" key="4">
    <source>
        <dbReference type="EMBL" id="KAF4706659.1"/>
    </source>
</evidence>
<proteinExistence type="predicted"/>
<name>A0A7J6QDL4_PEROL</name>
<dbReference type="SUPFAM" id="SSF52047">
    <property type="entry name" value="RNI-like"/>
    <property type="match status" value="2"/>
</dbReference>
<dbReference type="InterPro" id="IPR052410">
    <property type="entry name" value="DRC5"/>
</dbReference>
<dbReference type="AlphaFoldDB" id="A0A7J6QDL4"/>
<feature type="non-terminal residue" evidence="4">
    <location>
        <position position="1216"/>
    </location>
</feature>
<reference evidence="4 5" key="1">
    <citation type="submission" date="2020-04" db="EMBL/GenBank/DDBJ databases">
        <title>Perkinsus olseni comparative genomics.</title>
        <authorList>
            <person name="Bogema D.R."/>
        </authorList>
    </citation>
    <scope>NUCLEOTIDE SEQUENCE [LARGE SCALE GENOMIC DNA]</scope>
    <source>
        <strain evidence="4 5">ATCC PRA-207</strain>
    </source>
</reference>
<gene>
    <name evidence="4" type="ORF">FOZ63_028629</name>
</gene>
<keyword evidence="3" id="KW-0206">Cytoskeleton</keyword>
<evidence type="ECO:0000256" key="3">
    <source>
        <dbReference type="ARBA" id="ARBA00023212"/>
    </source>
</evidence>
<keyword evidence="2" id="KW-0963">Cytoplasm</keyword>
<evidence type="ECO:0000256" key="1">
    <source>
        <dbReference type="ARBA" id="ARBA00004245"/>
    </source>
</evidence>
<accession>A0A7J6QDL4</accession>